<evidence type="ECO:0000313" key="4">
    <source>
        <dbReference type="Proteomes" id="UP001224325"/>
    </source>
</evidence>
<dbReference type="Proteomes" id="UP001224325">
    <property type="component" value="Chromosome"/>
</dbReference>
<dbReference type="InterPro" id="IPR036452">
    <property type="entry name" value="Ribo_hydro-like"/>
</dbReference>
<feature type="domain" description="Cellulose-binding Sde182 nucleoside hydrolase-like" evidence="1">
    <location>
        <begin position="34"/>
        <end position="297"/>
    </location>
</feature>
<evidence type="ECO:0000313" key="3">
    <source>
        <dbReference type="EMBL" id="XBL14363.1"/>
    </source>
</evidence>
<evidence type="ECO:0000259" key="2">
    <source>
        <dbReference type="Pfam" id="PF21027"/>
    </source>
</evidence>
<proteinExistence type="predicted"/>
<evidence type="ECO:0000259" key="1">
    <source>
        <dbReference type="Pfam" id="PF07632"/>
    </source>
</evidence>
<dbReference type="Gene3D" id="3.90.245.10">
    <property type="entry name" value="Ribonucleoside hydrolase-like"/>
    <property type="match status" value="1"/>
</dbReference>
<dbReference type="Pfam" id="PF21027">
    <property type="entry name" value="Sde0182_C"/>
    <property type="match status" value="1"/>
</dbReference>
<name>A0AAU7EGD9_9FLAO</name>
<dbReference type="InterPro" id="IPR013783">
    <property type="entry name" value="Ig-like_fold"/>
</dbReference>
<sequence length="449" mass="51487">MKKIKIITNIILIFLYLFLNSEHIAAQNKDLKPRVIVMTDGEVDDHSSMIRFLLYSCDVDLLAIIETNSIFQRNGHSDEDWYEKQLEAYKQVYPNLIKHNSNYPTYEKLKSISYIGDEDIEHLKDLRAKRWELIPGGDIKFTPEKWSDTPGSDKIVEILLEKNPAPVYIQAWGGGNTAARAFYKLKTEYPDQYDQAISKVIMYNIWYQDGAGNYIENKHPKVTMLYCGSFAGTWNYRSQKNTYDLIKNDIKNNHGPLGALYPQDYVSEGDSPAFLYFVENGLRNHENPAYGGWGGRFTKSDKFENVYVDAKDDGDIKKSLGRWVDDANRDFEARMTWCIAENYKDANHVPIVKLKNTETITVKSGKKVKLDASKSYDPDGNNITFNWWIYKDAGSYDGLVKLQDSDKGVSSFVAPKVNKAENIHIILEVRDNGDPALVSYKRMIITVKP</sequence>
<dbReference type="KEGG" id="mlil:QLS71_018895"/>
<dbReference type="Pfam" id="PF07632">
    <property type="entry name" value="Sde182_NH-like"/>
    <property type="match status" value="1"/>
</dbReference>
<gene>
    <name evidence="3" type="ORF">QLS71_018895</name>
</gene>
<dbReference type="SUPFAM" id="SSF53590">
    <property type="entry name" value="Nucleoside hydrolase"/>
    <property type="match status" value="1"/>
</dbReference>
<dbReference type="EMBL" id="CP155618">
    <property type="protein sequence ID" value="XBL14363.1"/>
    <property type="molecule type" value="Genomic_DNA"/>
</dbReference>
<protein>
    <submittedName>
        <fullName evidence="3">Nucleoside hydrolase-like domain-containing protein</fullName>
    </submittedName>
</protein>
<dbReference type="GO" id="GO:0016799">
    <property type="term" value="F:hydrolase activity, hydrolyzing N-glycosyl compounds"/>
    <property type="evidence" value="ECO:0007669"/>
    <property type="project" value="InterPro"/>
</dbReference>
<organism evidence="3 4">
    <name type="scientific">Mariniflexile litorale</name>
    <dbReference type="NCBI Taxonomy" id="3045158"/>
    <lineage>
        <taxon>Bacteria</taxon>
        <taxon>Pseudomonadati</taxon>
        <taxon>Bacteroidota</taxon>
        <taxon>Flavobacteriia</taxon>
        <taxon>Flavobacteriales</taxon>
        <taxon>Flavobacteriaceae</taxon>
        <taxon>Mariniflexile</taxon>
    </lineage>
</organism>
<dbReference type="Gene3D" id="2.60.40.10">
    <property type="entry name" value="Immunoglobulins"/>
    <property type="match status" value="1"/>
</dbReference>
<dbReference type="RefSeq" id="WP_308992170.1">
    <property type="nucleotide sequence ID" value="NZ_CP155618.1"/>
</dbReference>
<keyword evidence="4" id="KW-1185">Reference proteome</keyword>
<feature type="domain" description="Cellulose-binding Sde182 C-terminal" evidence="2">
    <location>
        <begin position="367"/>
        <end position="447"/>
    </location>
</feature>
<dbReference type="InterPro" id="IPR011483">
    <property type="entry name" value="Sde182_NH-like"/>
</dbReference>
<dbReference type="InterPro" id="IPR048527">
    <property type="entry name" value="Sde182_C"/>
</dbReference>
<accession>A0AAU7EGD9</accession>
<reference evidence="3" key="1">
    <citation type="submission" date="2024-04" db="EMBL/GenBank/DDBJ databases">
        <title>Mariniflexile litorale, isolated from the shallow sediments of the Sea of Japan.</title>
        <authorList>
            <person name="Romanenko L."/>
            <person name="Isaeva M."/>
        </authorList>
    </citation>
    <scope>NUCLEOTIDE SEQUENCE [LARGE SCALE GENOMIC DNA]</scope>
    <source>
        <strain evidence="3">KMM 9835</strain>
    </source>
</reference>
<dbReference type="AlphaFoldDB" id="A0AAU7EGD9"/>